<dbReference type="Proteomes" id="UP001526147">
    <property type="component" value="Unassembled WGS sequence"/>
</dbReference>
<feature type="domain" description="D-alanyl-D-alanine carboxypeptidase-like core" evidence="1">
    <location>
        <begin position="121"/>
        <end position="250"/>
    </location>
</feature>
<dbReference type="EMBL" id="JAOYEY010000050">
    <property type="protein sequence ID" value="MCV9888489.1"/>
    <property type="molecule type" value="Genomic_DNA"/>
</dbReference>
<dbReference type="PROSITE" id="PS51257">
    <property type="entry name" value="PROKAR_LIPOPROTEIN"/>
    <property type="match status" value="1"/>
</dbReference>
<dbReference type="SUPFAM" id="SSF55166">
    <property type="entry name" value="Hedgehog/DD-peptidase"/>
    <property type="match status" value="1"/>
</dbReference>
<evidence type="ECO:0000313" key="2">
    <source>
        <dbReference type="EMBL" id="MCV9888489.1"/>
    </source>
</evidence>
<reference evidence="2 3" key="1">
    <citation type="submission" date="2022-10" db="EMBL/GenBank/DDBJ databases">
        <title>Draft genome assembly of moderately radiation resistant bacterium Metabacillus halosaccharovorans.</title>
        <authorList>
            <person name="Pal S."/>
            <person name="Gopinathan A."/>
        </authorList>
    </citation>
    <scope>NUCLEOTIDE SEQUENCE [LARGE SCALE GENOMIC DNA]</scope>
    <source>
        <strain evidence="2 3">VITHBRA001</strain>
    </source>
</reference>
<dbReference type="CDD" id="cd14852">
    <property type="entry name" value="LD-carboxypeptidase"/>
    <property type="match status" value="1"/>
</dbReference>
<dbReference type="PANTHER" id="PTHR34385:SF1">
    <property type="entry name" value="PEPTIDOGLYCAN L-ALANYL-D-GLUTAMATE ENDOPEPTIDASE CWLK"/>
    <property type="match status" value="1"/>
</dbReference>
<proteinExistence type="predicted"/>
<dbReference type="InterPro" id="IPR052179">
    <property type="entry name" value="DD-CPase-like"/>
</dbReference>
<dbReference type="InterPro" id="IPR058193">
    <property type="entry name" value="VanY/YodJ_core_dom"/>
</dbReference>
<dbReference type="Pfam" id="PF02557">
    <property type="entry name" value="VanY"/>
    <property type="match status" value="1"/>
</dbReference>
<comment type="caution">
    <text evidence="2">The sequence shown here is derived from an EMBL/GenBank/DDBJ whole genome shotgun (WGS) entry which is preliminary data.</text>
</comment>
<dbReference type="PANTHER" id="PTHR34385">
    <property type="entry name" value="D-ALANYL-D-ALANINE CARBOXYPEPTIDASE"/>
    <property type="match status" value="1"/>
</dbReference>
<keyword evidence="3" id="KW-1185">Reference proteome</keyword>
<accession>A0ABT3DNK7</accession>
<name>A0ABT3DNK7_9BACI</name>
<protein>
    <submittedName>
        <fullName evidence="2">M15 family metallopeptidase</fullName>
    </submittedName>
</protein>
<dbReference type="InterPro" id="IPR009045">
    <property type="entry name" value="Zn_M74/Hedgehog-like"/>
</dbReference>
<organism evidence="2 3">
    <name type="scientific">Metabacillus halosaccharovorans</name>
    <dbReference type="NCBI Taxonomy" id="930124"/>
    <lineage>
        <taxon>Bacteria</taxon>
        <taxon>Bacillati</taxon>
        <taxon>Bacillota</taxon>
        <taxon>Bacilli</taxon>
        <taxon>Bacillales</taxon>
        <taxon>Bacillaceae</taxon>
        <taxon>Metabacillus</taxon>
    </lineage>
</organism>
<sequence>MFYNKWSVILLLPVALSGCTDFSKSMPFLSGQQGQNYTQTEQIENNEELNEPKEEIDEDFLLESEFFNQVKQVNGDNVIENPTNLLVMVNKDFALSSEFEPNDLVVPDVEFSFGDADVPQKYIRKVAADALEELFELAEKDGIELLAVSGYRSYSRQEGIFNVEKQDKGEEYALQAVALPGQSEHQTGLAMDISSRSVNLEITEEFGDTKEGKWVQENAHRAGFIIRYPKNKESLTGYQYEPWHLRYVGKEKAAIMYEKDLTLEEYFLKVKKI</sequence>
<gene>
    <name evidence="2" type="ORF">OIH86_22820</name>
</gene>
<evidence type="ECO:0000259" key="1">
    <source>
        <dbReference type="Pfam" id="PF02557"/>
    </source>
</evidence>
<dbReference type="InterPro" id="IPR003709">
    <property type="entry name" value="VanY-like_core_dom"/>
</dbReference>
<dbReference type="Gene3D" id="3.30.1380.10">
    <property type="match status" value="1"/>
</dbReference>
<evidence type="ECO:0000313" key="3">
    <source>
        <dbReference type="Proteomes" id="UP001526147"/>
    </source>
</evidence>
<dbReference type="RefSeq" id="WP_264144567.1">
    <property type="nucleotide sequence ID" value="NZ_JAOYEY010000050.1"/>
</dbReference>